<dbReference type="PROSITE" id="PS01223">
    <property type="entry name" value="PROA"/>
    <property type="match status" value="1"/>
</dbReference>
<comment type="pathway">
    <text evidence="1 17">Amino-acid biosynthesis; L-proline biosynthesis; L-glutamate 5-semialdehyde from L-glutamate: step 2/2.</text>
</comment>
<keyword evidence="10 17" id="KW-0418">Kinase</keyword>
<dbReference type="EC" id="1.2.1.41" evidence="17"/>
<dbReference type="InterPro" id="IPR019797">
    <property type="entry name" value="Glutamate_5-kinase_CS"/>
</dbReference>
<keyword evidence="6 17" id="KW-0028">Amino-acid biosynthesis</keyword>
<dbReference type="HAMAP" id="MF_00412">
    <property type="entry name" value="ProA"/>
    <property type="match status" value="1"/>
</dbReference>
<evidence type="ECO:0000259" key="19">
    <source>
        <dbReference type="Pfam" id="PF00696"/>
    </source>
</evidence>
<dbReference type="InterPro" id="IPR020593">
    <property type="entry name" value="G-glutamylP_reductase_CS"/>
</dbReference>
<comment type="pathway">
    <text evidence="2 17">Amino-acid biosynthesis; L-proline biosynthesis; L-glutamate 5-semialdehyde from L-glutamate: step 1/2.</text>
</comment>
<keyword evidence="14" id="KW-0511">Multifunctional enzyme</keyword>
<comment type="catalytic activity">
    <reaction evidence="16 17">
        <text>L-glutamate + ATP = L-glutamyl 5-phosphate + ADP</text>
        <dbReference type="Rhea" id="RHEA:14877"/>
        <dbReference type="ChEBI" id="CHEBI:29985"/>
        <dbReference type="ChEBI" id="CHEBI:30616"/>
        <dbReference type="ChEBI" id="CHEBI:58274"/>
        <dbReference type="ChEBI" id="CHEBI:456216"/>
        <dbReference type="EC" id="2.7.2.11"/>
    </reaction>
</comment>
<dbReference type="Gene3D" id="3.40.309.10">
    <property type="entry name" value="Aldehyde Dehydrogenase, Chain A, domain 2"/>
    <property type="match status" value="1"/>
</dbReference>
<dbReference type="InterPro" id="IPR001057">
    <property type="entry name" value="Glu/AcGlu_kinase"/>
</dbReference>
<evidence type="ECO:0000259" key="18">
    <source>
        <dbReference type="Pfam" id="PF00171"/>
    </source>
</evidence>
<dbReference type="FunFam" id="3.40.309.10:FF:000011">
    <property type="entry name" value="Delta-1-pyrroline-5-carboxylate synthase"/>
    <property type="match status" value="1"/>
</dbReference>
<keyword evidence="9 17" id="KW-0547">Nucleotide-binding</keyword>
<proteinExistence type="evidence at transcript level"/>
<evidence type="ECO:0000256" key="4">
    <source>
        <dbReference type="ARBA" id="ARBA00009302"/>
    </source>
</evidence>
<evidence type="ECO:0000256" key="13">
    <source>
        <dbReference type="ARBA" id="ARBA00023002"/>
    </source>
</evidence>
<dbReference type="GO" id="GO:0005739">
    <property type="term" value="C:mitochondrion"/>
    <property type="evidence" value="ECO:0007669"/>
    <property type="project" value="UniProtKB-UniRule"/>
</dbReference>
<keyword evidence="13 17" id="KW-0560">Oxidoreductase</keyword>
<sequence>MLIRGIGLKKAYTNFCFYATRYASNVSNSGRYPPMQVIKSASPIHFRNQLKQCKRIVVKLGSAVITRDDECGVALGRLASIVEQVSELQNAGKQMMIVTSGAVAFGKLKLRSELSMQQTMRDSLRLNGRRGVSIKTFLFGLLDSRACAAVGQSGLVSLYEEMFNQYGVTVAQVLVTKPDFQNDRNRENLQTTIEELIHMHCIPIVNANDVVAPQPSPDVDLSGINIISLKDNDSLAAMFAVQMNADLLIILSDVDGIYTGPPGEEGSSLLSVYRPSDKNLVRYSQVKSRVGTGGMESKVEAASFALDRGVSVVIANGVFKDTTIITDILDGKKIGTFFTDAENEGPTSEEQALKARSCSRALQNLTPHQRAEIIFRLSELLIERQAEILDVNQIDLNAAKKADNLSASMISRLALTPSKLKVLSEGLRQIANNSYDLLGRTLKATQVAEDLELRQITVPIGVVMVIFESRPDALPQVAALSIASGNGLLLKGGKEASHTNKYLHSLVQEALQVHKTNGYVDAVALIDGRDEVADLLRMKDVVDLVIPRGSSNMIASIKEMSKDIPVLGHAEGICHVYVDKEADIDMALKIVIDSKCDYPAACNAMETLLVHENLLRTKAFDVLLDGLKNNGVTVHAGPRLCRALPFGPVPAKSLNVEYNQLECAMELVDGVDDAVRHIHEYGSSHTDAIVTENKESAEKFLKNVDSACVFHNTSTRFADGYRFGLGAEVGISTGRIHARGPVGVEGLLTTKWVLRGKGHVVSDFSDSGKRKYLHQPKDVERDV</sequence>
<keyword evidence="5" id="KW-0963">Cytoplasm</keyword>
<evidence type="ECO:0000256" key="2">
    <source>
        <dbReference type="ARBA" id="ARBA00005185"/>
    </source>
</evidence>
<comment type="catalytic activity">
    <reaction evidence="15 17">
        <text>L-glutamate 5-semialdehyde + phosphate + NADP(+) = L-glutamyl 5-phosphate + NADPH + H(+)</text>
        <dbReference type="Rhea" id="RHEA:19541"/>
        <dbReference type="ChEBI" id="CHEBI:15378"/>
        <dbReference type="ChEBI" id="CHEBI:43474"/>
        <dbReference type="ChEBI" id="CHEBI:57783"/>
        <dbReference type="ChEBI" id="CHEBI:58066"/>
        <dbReference type="ChEBI" id="CHEBI:58274"/>
        <dbReference type="ChEBI" id="CHEBI:58349"/>
        <dbReference type="EC" id="1.2.1.41"/>
    </reaction>
</comment>
<feature type="domain" description="Aldehyde dehydrogenase" evidence="18">
    <location>
        <begin position="352"/>
        <end position="649"/>
    </location>
</feature>
<dbReference type="EC" id="2.7.2.11" evidence="17"/>
<evidence type="ECO:0000256" key="16">
    <source>
        <dbReference type="ARBA" id="ARBA00049141"/>
    </source>
</evidence>
<dbReference type="GO" id="GO:0005524">
    <property type="term" value="F:ATP binding"/>
    <property type="evidence" value="ECO:0007669"/>
    <property type="project" value="UniProtKB-UniRule"/>
</dbReference>
<dbReference type="UniPathway" id="UPA00098">
    <property type="reaction ID" value="UER00359"/>
</dbReference>
<dbReference type="NCBIfam" id="TIGR00407">
    <property type="entry name" value="proA"/>
    <property type="match status" value="1"/>
</dbReference>
<accession>T2MF33</accession>
<evidence type="ECO:0000256" key="6">
    <source>
        <dbReference type="ARBA" id="ARBA00022605"/>
    </source>
</evidence>
<evidence type="ECO:0000256" key="7">
    <source>
        <dbReference type="ARBA" id="ARBA00022650"/>
    </source>
</evidence>
<dbReference type="FunFam" id="3.40.1160.10:FF:000006">
    <property type="entry name" value="Glutamate 5-kinase"/>
    <property type="match status" value="1"/>
</dbReference>
<dbReference type="InterPro" id="IPR016161">
    <property type="entry name" value="Ald_DH/histidinol_DH"/>
</dbReference>
<feature type="domain" description="Aspartate/glutamate/uridylate kinase" evidence="19">
    <location>
        <begin position="54"/>
        <end position="316"/>
    </location>
</feature>
<name>T2MF33_HYDVU</name>
<dbReference type="PIRSF" id="PIRSF036429">
    <property type="entry name" value="P5C_syn"/>
    <property type="match status" value="1"/>
</dbReference>
<dbReference type="InterPro" id="IPR016162">
    <property type="entry name" value="Ald_DH_N"/>
</dbReference>
<dbReference type="InterPro" id="IPR000965">
    <property type="entry name" value="GPR_dom"/>
</dbReference>
<dbReference type="Pfam" id="PF00171">
    <property type="entry name" value="Aldedh"/>
    <property type="match status" value="1"/>
</dbReference>
<dbReference type="InterPro" id="IPR005766">
    <property type="entry name" value="P5_carboxy_syn"/>
</dbReference>
<evidence type="ECO:0000256" key="3">
    <source>
        <dbReference type="ARBA" id="ARBA00006300"/>
    </source>
</evidence>
<keyword evidence="12 17" id="KW-0521">NADP</keyword>
<dbReference type="GO" id="GO:0004349">
    <property type="term" value="F:glutamate 5-kinase activity"/>
    <property type="evidence" value="ECO:0007669"/>
    <property type="project" value="UniProtKB-UniRule"/>
</dbReference>
<dbReference type="GO" id="GO:0004350">
    <property type="term" value="F:glutamate-5-semialdehyde dehydrogenase activity"/>
    <property type="evidence" value="ECO:0007669"/>
    <property type="project" value="UniProtKB-UniRule"/>
</dbReference>
<dbReference type="NCBIfam" id="NF001221">
    <property type="entry name" value="PRK00197.1"/>
    <property type="match status" value="1"/>
</dbReference>
<keyword evidence="11 17" id="KW-0067">ATP-binding</keyword>
<dbReference type="OrthoDB" id="1934954at2759"/>
<evidence type="ECO:0000256" key="5">
    <source>
        <dbReference type="ARBA" id="ARBA00022490"/>
    </source>
</evidence>
<keyword evidence="7 17" id="KW-0641">Proline biosynthesis</keyword>
<organism evidence="20">
    <name type="scientific">Hydra vulgaris</name>
    <name type="common">Hydra</name>
    <name type="synonym">Hydra attenuata</name>
    <dbReference type="NCBI Taxonomy" id="6087"/>
    <lineage>
        <taxon>Eukaryota</taxon>
        <taxon>Metazoa</taxon>
        <taxon>Cnidaria</taxon>
        <taxon>Hydrozoa</taxon>
        <taxon>Hydroidolina</taxon>
        <taxon>Anthoathecata</taxon>
        <taxon>Aplanulata</taxon>
        <taxon>Hydridae</taxon>
        <taxon>Hydra</taxon>
    </lineage>
</organism>
<dbReference type="Gene3D" id="3.40.605.10">
    <property type="entry name" value="Aldehyde Dehydrogenase, Chain A, domain 1"/>
    <property type="match status" value="1"/>
</dbReference>
<dbReference type="InterPro" id="IPR036393">
    <property type="entry name" value="AceGlu_kinase-like_sf"/>
</dbReference>
<protein>
    <recommendedName>
        <fullName evidence="17">Delta-1-pyrroline-5-carboxylate synthase</fullName>
    </recommendedName>
    <domain>
        <recommendedName>
            <fullName evidence="17">Glutamate 5-kinase</fullName>
            <shortName evidence="17">GK</shortName>
            <ecNumber evidence="17">2.7.2.11</ecNumber>
        </recommendedName>
        <alternativeName>
            <fullName evidence="17">Gamma-glutamyl kinase</fullName>
        </alternativeName>
    </domain>
    <domain>
        <recommendedName>
            <fullName evidence="17">Gamma-glutamyl phosphate reductase</fullName>
            <shortName evidence="17">GPR</shortName>
            <ecNumber evidence="17">1.2.1.41</ecNumber>
        </recommendedName>
        <alternativeName>
            <fullName evidence="17">Glutamate-5-semialdehyde dehydrogenase</fullName>
        </alternativeName>
        <alternativeName>
            <fullName evidence="17">Glutamyl-gamma-semialdehyde dehydrogenase</fullName>
        </alternativeName>
    </domain>
</protein>
<evidence type="ECO:0000256" key="17">
    <source>
        <dbReference type="PIRNR" id="PIRNR036429"/>
    </source>
</evidence>
<keyword evidence="8 17" id="KW-0808">Transferase</keyword>
<comment type="similarity">
    <text evidence="3 17">In the C-terminal section; belongs to the gamma-glutamyl phosphate reductase family.</text>
</comment>
<dbReference type="Gene3D" id="3.40.1160.10">
    <property type="entry name" value="Acetylglutamate kinase-like"/>
    <property type="match status" value="1"/>
</dbReference>
<dbReference type="SUPFAM" id="SSF53633">
    <property type="entry name" value="Carbamate kinase-like"/>
    <property type="match status" value="1"/>
</dbReference>
<evidence type="ECO:0000256" key="15">
    <source>
        <dbReference type="ARBA" id="ARBA00049024"/>
    </source>
</evidence>
<evidence type="ECO:0000256" key="11">
    <source>
        <dbReference type="ARBA" id="ARBA00022840"/>
    </source>
</evidence>
<evidence type="ECO:0000313" key="20">
    <source>
        <dbReference type="EMBL" id="CDG70709.1"/>
    </source>
</evidence>
<dbReference type="GO" id="GO:0055129">
    <property type="term" value="P:L-proline biosynthetic process"/>
    <property type="evidence" value="ECO:0007669"/>
    <property type="project" value="UniProtKB-UniRule"/>
</dbReference>
<dbReference type="PROSITE" id="PS00902">
    <property type="entry name" value="GLUTAMATE_5_KINASE"/>
    <property type="match status" value="1"/>
</dbReference>
<dbReference type="InterPro" id="IPR015590">
    <property type="entry name" value="Aldehyde_DH_dom"/>
</dbReference>
<dbReference type="AlphaFoldDB" id="T2MF33"/>
<evidence type="ECO:0000256" key="12">
    <source>
        <dbReference type="ARBA" id="ARBA00022857"/>
    </source>
</evidence>
<reference evidence="20" key="1">
    <citation type="journal article" date="2013" name="Genome Biol. Evol.">
        <title>Punctuated emergences of genetic and phenotypic innovations in eumetazoan, bilaterian, euteleostome, and hominidae ancestors.</title>
        <authorList>
            <person name="Wenger Y."/>
            <person name="Galliot B."/>
        </authorList>
    </citation>
    <scope>NUCLEOTIDE SEQUENCE</scope>
    <source>
        <tissue evidence="20">Whole animals</tissue>
    </source>
</reference>
<evidence type="ECO:0000256" key="1">
    <source>
        <dbReference type="ARBA" id="ARBA00004985"/>
    </source>
</evidence>
<dbReference type="EMBL" id="HAAD01004477">
    <property type="protein sequence ID" value="CDG70709.1"/>
    <property type="molecule type" value="mRNA"/>
</dbReference>
<dbReference type="SUPFAM" id="SSF53720">
    <property type="entry name" value="ALDH-like"/>
    <property type="match status" value="1"/>
</dbReference>
<comment type="similarity">
    <text evidence="4 17">In the N-terminal section; belongs to the glutamate 5-kinase family.</text>
</comment>
<dbReference type="InterPro" id="IPR016163">
    <property type="entry name" value="Ald_DH_C"/>
</dbReference>
<dbReference type="HAMAP" id="MF_00456">
    <property type="entry name" value="ProB"/>
    <property type="match status" value="1"/>
</dbReference>
<evidence type="ECO:0000256" key="9">
    <source>
        <dbReference type="ARBA" id="ARBA00022741"/>
    </source>
</evidence>
<dbReference type="NCBIfam" id="TIGR01092">
    <property type="entry name" value="P5CS"/>
    <property type="match status" value="1"/>
</dbReference>
<dbReference type="PANTHER" id="PTHR11063:SF8">
    <property type="entry name" value="DELTA-1-PYRROLINE-5-CARBOXYLATE SYNTHASE"/>
    <property type="match status" value="1"/>
</dbReference>
<gene>
    <name evidence="20" type="primary">ALDH18A1</name>
</gene>
<dbReference type="Pfam" id="PF00696">
    <property type="entry name" value="AA_kinase"/>
    <property type="match status" value="1"/>
</dbReference>
<evidence type="ECO:0000256" key="8">
    <source>
        <dbReference type="ARBA" id="ARBA00022679"/>
    </source>
</evidence>
<evidence type="ECO:0000256" key="10">
    <source>
        <dbReference type="ARBA" id="ARBA00022777"/>
    </source>
</evidence>
<dbReference type="InterPro" id="IPR001048">
    <property type="entry name" value="Asp/Glu/Uridylate_kinase"/>
</dbReference>
<evidence type="ECO:0000256" key="14">
    <source>
        <dbReference type="ARBA" id="ARBA00023268"/>
    </source>
</evidence>
<dbReference type="PRINTS" id="PR00474">
    <property type="entry name" value="GLU5KINASE"/>
</dbReference>
<dbReference type="CDD" id="cd07079">
    <property type="entry name" value="ALDH_F18-19_ProA-GPR"/>
    <property type="match status" value="1"/>
</dbReference>
<dbReference type="InterPro" id="IPR005715">
    <property type="entry name" value="Glu_5kinase/COase_Synthase"/>
</dbReference>
<dbReference type="PANTHER" id="PTHR11063">
    <property type="entry name" value="GLUTAMATE SEMIALDEHYDE DEHYDROGENASE"/>
    <property type="match status" value="1"/>
</dbReference>